<dbReference type="Proteomes" id="UP001623660">
    <property type="component" value="Unassembled WGS sequence"/>
</dbReference>
<protein>
    <submittedName>
        <fullName evidence="2">Uncharacterized protein</fullName>
    </submittedName>
</protein>
<reference evidence="2 3" key="1">
    <citation type="submission" date="2024-11" db="EMBL/GenBank/DDBJ databases">
        <authorList>
            <person name="Heng Y.C."/>
            <person name="Lim A.C.H."/>
            <person name="Lee J.K.Y."/>
            <person name="Kittelmann S."/>
        </authorList>
    </citation>
    <scope>NUCLEOTIDE SEQUENCE [LARGE SCALE GENOMIC DNA]</scope>
    <source>
        <strain evidence="2 3">WILCCON 0269</strain>
    </source>
</reference>
<dbReference type="RefSeq" id="WP_406790428.1">
    <property type="nucleotide sequence ID" value="NZ_JBJHZX010000002.1"/>
</dbReference>
<keyword evidence="1" id="KW-0812">Transmembrane</keyword>
<keyword evidence="1" id="KW-0472">Membrane</keyword>
<accession>A0ABW8SEL2</accession>
<name>A0ABW8SEL2_9CLOT</name>
<dbReference type="EMBL" id="JBJHZX010000002">
    <property type="protein sequence ID" value="MFL0194308.1"/>
    <property type="molecule type" value="Genomic_DNA"/>
</dbReference>
<keyword evidence="3" id="KW-1185">Reference proteome</keyword>
<organism evidence="2 3">
    <name type="scientific">Candidatus Clostridium eludens</name>
    <dbReference type="NCBI Taxonomy" id="3381663"/>
    <lineage>
        <taxon>Bacteria</taxon>
        <taxon>Bacillati</taxon>
        <taxon>Bacillota</taxon>
        <taxon>Clostridia</taxon>
        <taxon>Eubacteriales</taxon>
        <taxon>Clostridiaceae</taxon>
        <taxon>Clostridium</taxon>
    </lineage>
</organism>
<comment type="caution">
    <text evidence="2">The sequence shown here is derived from an EMBL/GenBank/DDBJ whole genome shotgun (WGS) entry which is preliminary data.</text>
</comment>
<evidence type="ECO:0000256" key="1">
    <source>
        <dbReference type="SAM" id="Phobius"/>
    </source>
</evidence>
<evidence type="ECO:0000313" key="2">
    <source>
        <dbReference type="EMBL" id="MFL0194308.1"/>
    </source>
</evidence>
<keyword evidence="1" id="KW-1133">Transmembrane helix</keyword>
<feature type="transmembrane region" description="Helical" evidence="1">
    <location>
        <begin position="7"/>
        <end position="25"/>
    </location>
</feature>
<gene>
    <name evidence="2" type="ORF">ACJDU8_01770</name>
</gene>
<sequence length="113" mass="13058">MKKQTKIIAAVIIVIIVAVGGYYGYQKYNQHNTQILKYKGVKLNDTDKTIVDEVLKSNDLEYAYITHNGSTVMLTVKFKKGIQSKDRYLKINKYMAQLKAYYKDKNINVKTMP</sequence>
<evidence type="ECO:0000313" key="3">
    <source>
        <dbReference type="Proteomes" id="UP001623660"/>
    </source>
</evidence>
<proteinExistence type="predicted"/>